<proteinExistence type="inferred from homology"/>
<sequence length="346" mass="38715">MSQIVFVTGASGHIGSNVVHQLLEQGFRVRATARGEKAKNLRNSFPSFSDRLEVIEIADISKDQVGDALKDVWAIIHLAYYKPKPDEKPEEMIDGTINGSLNILKQGEAAGVKNFVVTGTVAAIFNPKGTFNHDDWNPITKEAAISSGNLLQIYSAAKTLSELALWEWAEAHPHVEVTIISPPPVWGPWPNEFVSPTPTFDAMTPVFWNLIKPDGKFFTALPAYADVRDIAQGHIRALTHPVPTSKVGRKRIVLVSPYAYNWAKAMQLLKEKRPALKDLLIKETPPDQDMVAPPGDYHRTEEILGMKKEDFHTFEQTLLDGIDNFVELREQWIKQGHEVNIPPLQF</sequence>
<reference evidence="4 5" key="1">
    <citation type="submission" date="2024-01" db="EMBL/GenBank/DDBJ databases">
        <title>A draft genome for a cacao thread blight-causing isolate of Paramarasmius palmivorus.</title>
        <authorList>
            <person name="Baruah I.K."/>
            <person name="Bukari Y."/>
            <person name="Amoako-Attah I."/>
            <person name="Meinhardt L.W."/>
            <person name="Bailey B.A."/>
            <person name="Cohen S.P."/>
        </authorList>
    </citation>
    <scope>NUCLEOTIDE SEQUENCE [LARGE SCALE GENOMIC DNA]</scope>
    <source>
        <strain evidence="4 5">GH-12</strain>
    </source>
</reference>
<dbReference type="InterPro" id="IPR050425">
    <property type="entry name" value="NAD(P)_dehydrat-like"/>
</dbReference>
<dbReference type="Proteomes" id="UP001383192">
    <property type="component" value="Unassembled WGS sequence"/>
</dbReference>
<organism evidence="4 5">
    <name type="scientific">Paramarasmius palmivorus</name>
    <dbReference type="NCBI Taxonomy" id="297713"/>
    <lineage>
        <taxon>Eukaryota</taxon>
        <taxon>Fungi</taxon>
        <taxon>Dikarya</taxon>
        <taxon>Basidiomycota</taxon>
        <taxon>Agaricomycotina</taxon>
        <taxon>Agaricomycetes</taxon>
        <taxon>Agaricomycetidae</taxon>
        <taxon>Agaricales</taxon>
        <taxon>Marasmiineae</taxon>
        <taxon>Marasmiaceae</taxon>
        <taxon>Paramarasmius</taxon>
    </lineage>
</organism>
<evidence type="ECO:0000256" key="2">
    <source>
        <dbReference type="ARBA" id="ARBA00023445"/>
    </source>
</evidence>
<feature type="domain" description="NAD-dependent epimerase/dehydratase" evidence="3">
    <location>
        <begin position="5"/>
        <end position="242"/>
    </location>
</feature>
<comment type="caution">
    <text evidence="4">The sequence shown here is derived from an EMBL/GenBank/DDBJ whole genome shotgun (WGS) entry which is preliminary data.</text>
</comment>
<dbReference type="EMBL" id="JAYKXP010000342">
    <property type="protein sequence ID" value="KAK7014796.1"/>
    <property type="molecule type" value="Genomic_DNA"/>
</dbReference>
<dbReference type="PANTHER" id="PTHR10366:SF564">
    <property type="entry name" value="STEROL-4-ALPHA-CARBOXYLATE 3-DEHYDROGENASE, DECARBOXYLATING"/>
    <property type="match status" value="1"/>
</dbReference>
<protein>
    <recommendedName>
        <fullName evidence="3">NAD-dependent epimerase/dehydratase domain-containing protein</fullName>
    </recommendedName>
</protein>
<keyword evidence="5" id="KW-1185">Reference proteome</keyword>
<evidence type="ECO:0000313" key="4">
    <source>
        <dbReference type="EMBL" id="KAK7014796.1"/>
    </source>
</evidence>
<gene>
    <name evidence="4" type="ORF">VNI00_019256</name>
</gene>
<evidence type="ECO:0000256" key="1">
    <source>
        <dbReference type="ARBA" id="ARBA00023002"/>
    </source>
</evidence>
<keyword evidence="1" id="KW-0560">Oxidoreductase</keyword>
<accession>A0AAW0AQB4</accession>
<dbReference type="Pfam" id="PF01370">
    <property type="entry name" value="Epimerase"/>
    <property type="match status" value="1"/>
</dbReference>
<dbReference type="SUPFAM" id="SSF51735">
    <property type="entry name" value="NAD(P)-binding Rossmann-fold domains"/>
    <property type="match status" value="1"/>
</dbReference>
<name>A0AAW0AQB4_9AGAR</name>
<dbReference type="Gene3D" id="3.40.50.720">
    <property type="entry name" value="NAD(P)-binding Rossmann-like Domain"/>
    <property type="match status" value="1"/>
</dbReference>
<dbReference type="PANTHER" id="PTHR10366">
    <property type="entry name" value="NAD DEPENDENT EPIMERASE/DEHYDRATASE"/>
    <property type="match status" value="1"/>
</dbReference>
<dbReference type="InterPro" id="IPR001509">
    <property type="entry name" value="Epimerase_deHydtase"/>
</dbReference>
<evidence type="ECO:0000259" key="3">
    <source>
        <dbReference type="Pfam" id="PF01370"/>
    </source>
</evidence>
<evidence type="ECO:0000313" key="5">
    <source>
        <dbReference type="Proteomes" id="UP001383192"/>
    </source>
</evidence>
<dbReference type="GO" id="GO:0016616">
    <property type="term" value="F:oxidoreductase activity, acting on the CH-OH group of donors, NAD or NADP as acceptor"/>
    <property type="evidence" value="ECO:0007669"/>
    <property type="project" value="TreeGrafter"/>
</dbReference>
<comment type="similarity">
    <text evidence="2">Belongs to the NAD(P)-dependent epimerase/dehydratase family. Dihydroflavonol-4-reductase subfamily.</text>
</comment>
<dbReference type="AlphaFoldDB" id="A0AAW0AQB4"/>
<dbReference type="InterPro" id="IPR036291">
    <property type="entry name" value="NAD(P)-bd_dom_sf"/>
</dbReference>